<dbReference type="EMBL" id="MU003787">
    <property type="protein sequence ID" value="KAF2721817.1"/>
    <property type="molecule type" value="Genomic_DNA"/>
</dbReference>
<evidence type="ECO:0000256" key="1">
    <source>
        <dbReference type="SAM" id="MobiDB-lite"/>
    </source>
</evidence>
<organism evidence="2 3">
    <name type="scientific">Polychaeton citri CBS 116435</name>
    <dbReference type="NCBI Taxonomy" id="1314669"/>
    <lineage>
        <taxon>Eukaryota</taxon>
        <taxon>Fungi</taxon>
        <taxon>Dikarya</taxon>
        <taxon>Ascomycota</taxon>
        <taxon>Pezizomycotina</taxon>
        <taxon>Dothideomycetes</taxon>
        <taxon>Dothideomycetidae</taxon>
        <taxon>Capnodiales</taxon>
        <taxon>Capnodiaceae</taxon>
        <taxon>Polychaeton</taxon>
    </lineage>
</organism>
<evidence type="ECO:0000313" key="2">
    <source>
        <dbReference type="EMBL" id="KAF2721817.1"/>
    </source>
</evidence>
<gene>
    <name evidence="2" type="ORF">K431DRAFT_64244</name>
</gene>
<accession>A0A9P4Q726</accession>
<proteinExistence type="predicted"/>
<protein>
    <submittedName>
        <fullName evidence="2">Uncharacterized protein</fullName>
    </submittedName>
</protein>
<evidence type="ECO:0000313" key="3">
    <source>
        <dbReference type="Proteomes" id="UP000799441"/>
    </source>
</evidence>
<dbReference type="AlphaFoldDB" id="A0A9P4Q726"/>
<sequence length="203" mass="21447">MMIRHASLRCKAATRRMQPNGADTGGRTTARQRGCLTGKGGHATQGGQPHLPSRLGAGKPWEPVGSANESWHVWSSDSLLLNGLQLPCSVLTDTPRGQTEAEKNKAKEPALTEPASCHHASRLAGRICMTITGTALTHACEPGRCICNSNSNSNSNSNAACMRDSLLRRRLSAPCCCRGCSSEIACISLEGAGDVEGQLALLR</sequence>
<keyword evidence="3" id="KW-1185">Reference proteome</keyword>
<name>A0A9P4Q726_9PEZI</name>
<reference evidence="2" key="1">
    <citation type="journal article" date="2020" name="Stud. Mycol.">
        <title>101 Dothideomycetes genomes: a test case for predicting lifestyles and emergence of pathogens.</title>
        <authorList>
            <person name="Haridas S."/>
            <person name="Albert R."/>
            <person name="Binder M."/>
            <person name="Bloem J."/>
            <person name="Labutti K."/>
            <person name="Salamov A."/>
            <person name="Andreopoulos B."/>
            <person name="Baker S."/>
            <person name="Barry K."/>
            <person name="Bills G."/>
            <person name="Bluhm B."/>
            <person name="Cannon C."/>
            <person name="Castanera R."/>
            <person name="Culley D."/>
            <person name="Daum C."/>
            <person name="Ezra D."/>
            <person name="Gonzalez J."/>
            <person name="Henrissat B."/>
            <person name="Kuo A."/>
            <person name="Liang C."/>
            <person name="Lipzen A."/>
            <person name="Lutzoni F."/>
            <person name="Magnuson J."/>
            <person name="Mondo S."/>
            <person name="Nolan M."/>
            <person name="Ohm R."/>
            <person name="Pangilinan J."/>
            <person name="Park H.-J."/>
            <person name="Ramirez L."/>
            <person name="Alfaro M."/>
            <person name="Sun H."/>
            <person name="Tritt A."/>
            <person name="Yoshinaga Y."/>
            <person name="Zwiers L.-H."/>
            <person name="Turgeon B."/>
            <person name="Goodwin S."/>
            <person name="Spatafora J."/>
            <person name="Crous P."/>
            <person name="Grigoriev I."/>
        </authorList>
    </citation>
    <scope>NUCLEOTIDE SEQUENCE</scope>
    <source>
        <strain evidence="2">CBS 116435</strain>
    </source>
</reference>
<dbReference type="Proteomes" id="UP000799441">
    <property type="component" value="Unassembled WGS sequence"/>
</dbReference>
<feature type="region of interest" description="Disordered" evidence="1">
    <location>
        <begin position="92"/>
        <end position="112"/>
    </location>
</feature>
<comment type="caution">
    <text evidence="2">The sequence shown here is derived from an EMBL/GenBank/DDBJ whole genome shotgun (WGS) entry which is preliminary data.</text>
</comment>
<feature type="compositionally biased region" description="Basic and acidic residues" evidence="1">
    <location>
        <begin position="99"/>
        <end position="110"/>
    </location>
</feature>